<keyword evidence="8 9" id="KW-0067">ATP-binding</keyword>
<dbReference type="GO" id="GO:0000103">
    <property type="term" value="P:sulfate assimilation"/>
    <property type="evidence" value="ECO:0007669"/>
    <property type="project" value="UniProtKB-UniRule"/>
</dbReference>
<dbReference type="Gene3D" id="3.40.50.300">
    <property type="entry name" value="P-loop containing nucleotide triphosphate hydrolases"/>
    <property type="match status" value="1"/>
</dbReference>
<evidence type="ECO:0000256" key="2">
    <source>
        <dbReference type="ARBA" id="ARBA00002632"/>
    </source>
</evidence>
<proteinExistence type="inferred from homology"/>
<dbReference type="InterPro" id="IPR027417">
    <property type="entry name" value="P-loop_NTPase"/>
</dbReference>
<evidence type="ECO:0000256" key="10">
    <source>
        <dbReference type="RuleBase" id="RU004347"/>
    </source>
</evidence>
<dbReference type="InterPro" id="IPR059117">
    <property type="entry name" value="APS_kinase_dom"/>
</dbReference>
<keyword evidence="7 9" id="KW-0418">Kinase</keyword>
<comment type="similarity">
    <text evidence="4 9 10">Belongs to the APS kinase family.</text>
</comment>
<dbReference type="AlphaFoldDB" id="A0A0G3W7W5"/>
<dbReference type="EC" id="2.7.1.25" evidence="9 10"/>
<protein>
    <recommendedName>
        <fullName evidence="9 10">Adenylyl-sulfate kinase</fullName>
        <ecNumber evidence="9 10">2.7.1.25</ecNumber>
    </recommendedName>
    <alternativeName>
        <fullName evidence="9">APS kinase</fullName>
    </alternativeName>
    <alternativeName>
        <fullName evidence="9">ATP adenosine-5'-phosphosulfate 3'-phosphotransferase</fullName>
    </alternativeName>
    <alternativeName>
        <fullName evidence="9">Adenosine-5'-phosphosulfate kinase</fullName>
    </alternativeName>
</protein>
<feature type="binding site" evidence="9">
    <location>
        <begin position="33"/>
        <end position="40"/>
    </location>
    <ligand>
        <name>ATP</name>
        <dbReference type="ChEBI" id="CHEBI:30616"/>
    </ligand>
</feature>
<dbReference type="GO" id="GO:0070814">
    <property type="term" value="P:hydrogen sulfide biosynthetic process"/>
    <property type="evidence" value="ECO:0007669"/>
    <property type="project" value="UniProtKB-UniRule"/>
</dbReference>
<comment type="function">
    <text evidence="2 9 10">Catalyzes the synthesis of activated sulfate.</text>
</comment>
<keyword evidence="9" id="KW-0597">Phosphoprotein</keyword>
<dbReference type="NCBIfam" id="TIGR00455">
    <property type="entry name" value="apsK"/>
    <property type="match status" value="1"/>
</dbReference>
<dbReference type="UniPathway" id="UPA00140">
    <property type="reaction ID" value="UER00205"/>
</dbReference>
<keyword evidence="5 9" id="KW-0808">Transferase</keyword>
<organism evidence="12 13">
    <name type="scientific">Clostridium aceticum</name>
    <dbReference type="NCBI Taxonomy" id="84022"/>
    <lineage>
        <taxon>Bacteria</taxon>
        <taxon>Bacillati</taxon>
        <taxon>Bacillota</taxon>
        <taxon>Clostridia</taxon>
        <taxon>Eubacteriales</taxon>
        <taxon>Clostridiaceae</taxon>
        <taxon>Clostridium</taxon>
    </lineage>
</organism>
<evidence type="ECO:0000313" key="12">
    <source>
        <dbReference type="EMBL" id="AKL94801.1"/>
    </source>
</evidence>
<dbReference type="PANTHER" id="PTHR11055">
    <property type="entry name" value="BIFUNCTIONAL 3'-PHOSPHOADENOSINE 5'-PHOSPHOSULFATE SYNTHASE"/>
    <property type="match status" value="1"/>
</dbReference>
<evidence type="ECO:0000256" key="6">
    <source>
        <dbReference type="ARBA" id="ARBA00022741"/>
    </source>
</evidence>
<evidence type="ECO:0000256" key="4">
    <source>
        <dbReference type="ARBA" id="ARBA00007008"/>
    </source>
</evidence>
<dbReference type="Proteomes" id="UP000035704">
    <property type="component" value="Chromosome"/>
</dbReference>
<dbReference type="NCBIfam" id="NF003013">
    <property type="entry name" value="PRK03846.1"/>
    <property type="match status" value="1"/>
</dbReference>
<evidence type="ECO:0000256" key="3">
    <source>
        <dbReference type="ARBA" id="ARBA00004806"/>
    </source>
</evidence>
<evidence type="ECO:0000259" key="11">
    <source>
        <dbReference type="Pfam" id="PF01583"/>
    </source>
</evidence>
<evidence type="ECO:0000256" key="5">
    <source>
        <dbReference type="ARBA" id="ARBA00022679"/>
    </source>
</evidence>
<dbReference type="HAMAP" id="MF_00065">
    <property type="entry name" value="Adenylyl_sulf_kinase"/>
    <property type="match status" value="1"/>
</dbReference>
<accession>A0A0G3W7W5</accession>
<dbReference type="KEGG" id="cace:CACET_c13360"/>
<name>A0A0G3W7W5_9CLOT</name>
<keyword evidence="13" id="KW-1185">Reference proteome</keyword>
<dbReference type="GO" id="GO:0005524">
    <property type="term" value="F:ATP binding"/>
    <property type="evidence" value="ECO:0007669"/>
    <property type="project" value="UniProtKB-UniRule"/>
</dbReference>
<evidence type="ECO:0000256" key="9">
    <source>
        <dbReference type="HAMAP-Rule" id="MF_00065"/>
    </source>
</evidence>
<feature type="active site" description="Phosphoserine intermediate" evidence="9">
    <location>
        <position position="107"/>
    </location>
</feature>
<keyword evidence="6 9" id="KW-0547">Nucleotide-binding</keyword>
<comment type="pathway">
    <text evidence="3 9 10">Sulfur metabolism; hydrogen sulfide biosynthesis; sulfite from sulfate: step 2/3.</text>
</comment>
<evidence type="ECO:0000313" key="13">
    <source>
        <dbReference type="Proteomes" id="UP000035704"/>
    </source>
</evidence>
<sequence length="204" mass="22800">MMSNNVVWHHTNIKKEDRETLLKQKAVALWFTGLSGSGKSTVANAVEKKLFEAGRATYLLDGDNIRHGLNKDLGFATEDRIENIRRIAEVSKLFIDAGIITLTAFISPFIEDRNQVRSLLGDRFIEVFVDCSLKTCEERDPKGLYKKARAGEIKNFTGIDSPYEKPTHPEITVSTDGEGVEECADKIISYLVTNGYTRGGDLEI</sequence>
<gene>
    <name evidence="9 12" type="primary">cysC</name>
    <name evidence="12" type="ORF">CACET_c13360</name>
</gene>
<dbReference type="Pfam" id="PF01583">
    <property type="entry name" value="APS_kinase"/>
    <property type="match status" value="1"/>
</dbReference>
<dbReference type="SUPFAM" id="SSF52540">
    <property type="entry name" value="P-loop containing nucleoside triphosphate hydrolases"/>
    <property type="match status" value="1"/>
</dbReference>
<dbReference type="STRING" id="84022.CACET_c13360"/>
<dbReference type="EMBL" id="CP009687">
    <property type="protein sequence ID" value="AKL94801.1"/>
    <property type="molecule type" value="Genomic_DNA"/>
</dbReference>
<dbReference type="FunFam" id="3.40.50.300:FF:000212">
    <property type="entry name" value="Adenylyl-sulfate kinase"/>
    <property type="match status" value="1"/>
</dbReference>
<evidence type="ECO:0000256" key="1">
    <source>
        <dbReference type="ARBA" id="ARBA00001823"/>
    </source>
</evidence>
<dbReference type="GO" id="GO:0004020">
    <property type="term" value="F:adenylylsulfate kinase activity"/>
    <property type="evidence" value="ECO:0007669"/>
    <property type="project" value="UniProtKB-UniRule"/>
</dbReference>
<reference evidence="12 13" key="1">
    <citation type="submission" date="2014-10" db="EMBL/GenBank/DDBJ databases">
        <title>Genome sequence of Clostridium aceticum DSM 1496.</title>
        <authorList>
            <person name="Poehlein A."/>
            <person name="Schiel-Bengelsdorf B."/>
            <person name="Gottschalk G."/>
            <person name="Duerre P."/>
            <person name="Daniel R."/>
        </authorList>
    </citation>
    <scope>NUCLEOTIDE SEQUENCE [LARGE SCALE GENOMIC DNA]</scope>
    <source>
        <strain evidence="12 13">DSM 1496</strain>
    </source>
</reference>
<evidence type="ECO:0000256" key="7">
    <source>
        <dbReference type="ARBA" id="ARBA00022777"/>
    </source>
</evidence>
<evidence type="ECO:0000256" key="8">
    <source>
        <dbReference type="ARBA" id="ARBA00022840"/>
    </source>
</evidence>
<feature type="domain" description="APS kinase" evidence="11">
    <location>
        <begin position="26"/>
        <end position="173"/>
    </location>
</feature>
<dbReference type="CDD" id="cd02027">
    <property type="entry name" value="APSK"/>
    <property type="match status" value="1"/>
</dbReference>
<comment type="catalytic activity">
    <reaction evidence="1 9 10">
        <text>adenosine 5'-phosphosulfate + ATP = 3'-phosphoadenylyl sulfate + ADP + H(+)</text>
        <dbReference type="Rhea" id="RHEA:24152"/>
        <dbReference type="ChEBI" id="CHEBI:15378"/>
        <dbReference type="ChEBI" id="CHEBI:30616"/>
        <dbReference type="ChEBI" id="CHEBI:58243"/>
        <dbReference type="ChEBI" id="CHEBI:58339"/>
        <dbReference type="ChEBI" id="CHEBI:456216"/>
        <dbReference type="EC" id="2.7.1.25"/>
    </reaction>
</comment>
<dbReference type="InterPro" id="IPR002891">
    <property type="entry name" value="APS"/>
</dbReference>
<dbReference type="PATRIC" id="fig|84022.6.peg.1330"/>
<dbReference type="PANTHER" id="PTHR11055:SF1">
    <property type="entry name" value="PAPS SYNTHETASE, ISOFORM D"/>
    <property type="match status" value="1"/>
</dbReference>